<dbReference type="AlphaFoldDB" id="A0A1V6QEI7"/>
<dbReference type="GO" id="GO:0003824">
    <property type="term" value="F:catalytic activity"/>
    <property type="evidence" value="ECO:0007669"/>
    <property type="project" value="InterPro"/>
</dbReference>
<dbReference type="GO" id="GO:0006139">
    <property type="term" value="P:nucleobase-containing compound metabolic process"/>
    <property type="evidence" value="ECO:0007669"/>
    <property type="project" value="UniProtKB-ARBA"/>
</dbReference>
<dbReference type="SUPFAM" id="SSF53927">
    <property type="entry name" value="Cytidine deaminase-like"/>
    <property type="match status" value="1"/>
</dbReference>
<name>A0A1V6QEI7_9EURO</name>
<dbReference type="Proteomes" id="UP000191672">
    <property type="component" value="Unassembled WGS sequence"/>
</dbReference>
<protein>
    <recommendedName>
        <fullName evidence="3">CMP/dCMP-type deaminase domain-containing protein</fullName>
    </recommendedName>
</protein>
<accession>A0A1V6QEI7</accession>
<evidence type="ECO:0000313" key="2">
    <source>
        <dbReference type="Proteomes" id="UP000191672"/>
    </source>
</evidence>
<evidence type="ECO:0000313" key="1">
    <source>
        <dbReference type="EMBL" id="OQD87633.1"/>
    </source>
</evidence>
<dbReference type="Gene3D" id="3.40.140.10">
    <property type="entry name" value="Cytidine Deaminase, domain 2"/>
    <property type="match status" value="1"/>
</dbReference>
<dbReference type="STRING" id="416450.A0A1V6QEI7"/>
<dbReference type="InterPro" id="IPR016193">
    <property type="entry name" value="Cytidine_deaminase-like"/>
</dbReference>
<proteinExistence type="predicted"/>
<gene>
    <name evidence="1" type="ORF">PENANT_c005G11336</name>
</gene>
<evidence type="ECO:0008006" key="3">
    <source>
        <dbReference type="Google" id="ProtNLM"/>
    </source>
</evidence>
<comment type="caution">
    <text evidence="1">The sequence shown here is derived from an EMBL/GenBank/DDBJ whole genome shotgun (WGS) entry which is preliminary data.</text>
</comment>
<keyword evidence="2" id="KW-1185">Reference proteome</keyword>
<dbReference type="EMBL" id="MDYN01000005">
    <property type="protein sequence ID" value="OQD87633.1"/>
    <property type="molecule type" value="Genomic_DNA"/>
</dbReference>
<organism evidence="1 2">
    <name type="scientific">Penicillium antarcticum</name>
    <dbReference type="NCBI Taxonomy" id="416450"/>
    <lineage>
        <taxon>Eukaryota</taxon>
        <taxon>Fungi</taxon>
        <taxon>Dikarya</taxon>
        <taxon>Ascomycota</taxon>
        <taxon>Pezizomycotina</taxon>
        <taxon>Eurotiomycetes</taxon>
        <taxon>Eurotiomycetidae</taxon>
        <taxon>Eurotiales</taxon>
        <taxon>Aspergillaceae</taxon>
        <taxon>Penicillium</taxon>
    </lineage>
</organism>
<reference evidence="2" key="1">
    <citation type="journal article" date="2017" name="Nat. Microbiol.">
        <title>Global analysis of biosynthetic gene clusters reveals vast potential of secondary metabolite production in Penicillium species.</title>
        <authorList>
            <person name="Nielsen J.C."/>
            <person name="Grijseels S."/>
            <person name="Prigent S."/>
            <person name="Ji B."/>
            <person name="Dainat J."/>
            <person name="Nielsen K.F."/>
            <person name="Frisvad J.C."/>
            <person name="Workman M."/>
            <person name="Nielsen J."/>
        </authorList>
    </citation>
    <scope>NUCLEOTIDE SEQUENCE [LARGE SCALE GENOMIC DNA]</scope>
    <source>
        <strain evidence="2">IBT 31811</strain>
    </source>
</reference>
<sequence length="116" mass="13089">MSKTTLEPLTTPQLEKAATKALSLQTTAQKTHQKRPFTALLLAPDNETVLLSSNSLSHVRHAECELARNAADNYDWTYLARCTLVSTWEPQVDPQWTMDDDMERMGLELEALASVW</sequence>